<evidence type="ECO:0000313" key="2">
    <source>
        <dbReference type="EMBL" id="MDT0489302.1"/>
    </source>
</evidence>
<proteinExistence type="predicted"/>
<accession>A0ABU2VUQ5</accession>
<dbReference type="Proteomes" id="UP001180556">
    <property type="component" value="Unassembled WGS sequence"/>
</dbReference>
<dbReference type="EMBL" id="JAVRFG010000002">
    <property type="protein sequence ID" value="MDT0489302.1"/>
    <property type="molecule type" value="Genomic_DNA"/>
</dbReference>
<feature type="region of interest" description="Disordered" evidence="1">
    <location>
        <begin position="84"/>
        <end position="125"/>
    </location>
</feature>
<evidence type="ECO:0000313" key="3">
    <source>
        <dbReference type="Proteomes" id="UP001180556"/>
    </source>
</evidence>
<protein>
    <submittedName>
        <fullName evidence="2">Uncharacterized protein</fullName>
    </submittedName>
</protein>
<comment type="caution">
    <text evidence="2">The sequence shown here is derived from an EMBL/GenBank/DDBJ whole genome shotgun (WGS) entry which is preliminary data.</text>
</comment>
<evidence type="ECO:0000256" key="1">
    <source>
        <dbReference type="SAM" id="MobiDB-lite"/>
    </source>
</evidence>
<keyword evidence="3" id="KW-1185">Reference proteome</keyword>
<dbReference type="RefSeq" id="WP_311595484.1">
    <property type="nucleotide sequence ID" value="NZ_JAVRFG010000002.1"/>
</dbReference>
<gene>
    <name evidence="2" type="ORF">RM717_02120</name>
</gene>
<organism evidence="2 3">
    <name type="scientific">Streptomyces stephensoniae</name>
    <dbReference type="NCBI Taxonomy" id="3375367"/>
    <lineage>
        <taxon>Bacteria</taxon>
        <taxon>Bacillati</taxon>
        <taxon>Actinomycetota</taxon>
        <taxon>Actinomycetes</taxon>
        <taxon>Kitasatosporales</taxon>
        <taxon>Streptomycetaceae</taxon>
        <taxon>Streptomyces</taxon>
    </lineage>
</organism>
<feature type="compositionally biased region" description="Acidic residues" evidence="1">
    <location>
        <begin position="104"/>
        <end position="115"/>
    </location>
</feature>
<reference evidence="3" key="1">
    <citation type="submission" date="2023-07" db="EMBL/GenBank/DDBJ databases">
        <title>30 novel species of actinomycetes from the DSMZ collection.</title>
        <authorList>
            <person name="Nouioui I."/>
        </authorList>
    </citation>
    <scope>NUCLEOTIDE SEQUENCE [LARGE SCALE GENOMIC DNA]</scope>
    <source>
        <strain evidence="3">DSM 40932</strain>
    </source>
</reference>
<sequence>MFVDEHAEALEADLLRHYGLDLLDWHRGLLSSRRLAVLLRHLPKDSAVTRELHGEAAEWSVSDYLLATAVDQLAEANWMFATVNQDEDTEPLDYPVPVRRPGDADTDGEDADATETGEAGRELPDGAALHRFFA</sequence>
<name>A0ABU2VUQ5_9ACTN</name>